<keyword evidence="4" id="KW-1133">Transmembrane helix</keyword>
<keyword evidence="4" id="KW-0472">Membrane</keyword>
<feature type="region of interest" description="Disordered" evidence="3">
    <location>
        <begin position="410"/>
        <end position="441"/>
    </location>
</feature>
<dbReference type="GO" id="GO:0005783">
    <property type="term" value="C:endoplasmic reticulum"/>
    <property type="evidence" value="ECO:0007669"/>
    <property type="project" value="TreeGrafter"/>
</dbReference>
<feature type="transmembrane region" description="Helical" evidence="4">
    <location>
        <begin position="288"/>
        <end position="309"/>
    </location>
</feature>
<sequence length="441" mass="48365">MPLPLIHYLYPSNLSKYLRQSENDAPTWALITGSTDGIGLALAHRLAALGSNIILHGRNTSKLHRCQSHLEATFPTQSFLTVTTDASSFTPEDIAHITATVSSLPLTILINNVGGTSPLSSNFKHFEDTTPKEISALFALNILFPIHLTQAILPILQRHTSPSLILNIGSQSWPGMPYAATYSATKGALHAWSRGLAAELHHIMAVIWGLDLKDMQWGKFKNSYMWNREYHQRRTRFIVYQIAMIFCVVSESLGTAALSDYVDQQNFVAVKSPGATVHNNNFVGIASYNIFVGVYVATIFGSAFFFDLFWPERSESPAVKLAWRICSVLACMFTLSAALAYTYIVAAKSAYVTGTDAGTATRLLIEYGGSPLRYRENGRAVASIVFLWIGMVATFASTGLLWHSLSHIDTHGPKSTHARVRDGLTEKPTSNPEVASQAPSV</sequence>
<reference evidence="5 6" key="1">
    <citation type="submission" date="2021-02" db="EMBL/GenBank/DDBJ databases">
        <title>Genome assembly of Pseudopithomyces chartarum.</title>
        <authorList>
            <person name="Jauregui R."/>
            <person name="Singh J."/>
            <person name="Voisey C."/>
        </authorList>
    </citation>
    <scope>NUCLEOTIDE SEQUENCE [LARGE SCALE GENOMIC DNA]</scope>
    <source>
        <strain evidence="5 6">AGR01</strain>
    </source>
</reference>
<protein>
    <submittedName>
        <fullName evidence="5">Uncharacterized protein</fullName>
    </submittedName>
</protein>
<dbReference type="GO" id="GO:0030497">
    <property type="term" value="P:fatty acid elongation"/>
    <property type="evidence" value="ECO:0007669"/>
    <property type="project" value="TreeGrafter"/>
</dbReference>
<accession>A0AAN6LQ21</accession>
<dbReference type="Gene3D" id="3.40.50.720">
    <property type="entry name" value="NAD(P)-binding Rossmann-like Domain"/>
    <property type="match status" value="1"/>
</dbReference>
<gene>
    <name evidence="5" type="ORF">GRF29_216g1026921</name>
</gene>
<name>A0AAN6LQ21_9PLEO</name>
<evidence type="ECO:0000256" key="1">
    <source>
        <dbReference type="ARBA" id="ARBA00022857"/>
    </source>
</evidence>
<evidence type="ECO:0000256" key="4">
    <source>
        <dbReference type="SAM" id="Phobius"/>
    </source>
</evidence>
<feature type="transmembrane region" description="Helical" evidence="4">
    <location>
        <begin position="321"/>
        <end position="344"/>
    </location>
</feature>
<dbReference type="InterPro" id="IPR036291">
    <property type="entry name" value="NAD(P)-bd_dom_sf"/>
</dbReference>
<organism evidence="5 6">
    <name type="scientific">Pseudopithomyces chartarum</name>
    <dbReference type="NCBI Taxonomy" id="1892770"/>
    <lineage>
        <taxon>Eukaryota</taxon>
        <taxon>Fungi</taxon>
        <taxon>Dikarya</taxon>
        <taxon>Ascomycota</taxon>
        <taxon>Pezizomycotina</taxon>
        <taxon>Dothideomycetes</taxon>
        <taxon>Pleosporomycetidae</taxon>
        <taxon>Pleosporales</taxon>
        <taxon>Massarineae</taxon>
        <taxon>Didymosphaeriaceae</taxon>
        <taxon>Pseudopithomyces</taxon>
    </lineage>
</organism>
<comment type="caution">
    <text evidence="5">The sequence shown here is derived from an EMBL/GenBank/DDBJ whole genome shotgun (WGS) entry which is preliminary data.</text>
</comment>
<dbReference type="Pfam" id="PF00106">
    <property type="entry name" value="adh_short"/>
    <property type="match status" value="1"/>
</dbReference>
<dbReference type="Proteomes" id="UP001280581">
    <property type="component" value="Unassembled WGS sequence"/>
</dbReference>
<evidence type="ECO:0000256" key="3">
    <source>
        <dbReference type="SAM" id="MobiDB-lite"/>
    </source>
</evidence>
<dbReference type="InterPro" id="IPR002347">
    <property type="entry name" value="SDR_fam"/>
</dbReference>
<dbReference type="SUPFAM" id="SSF51735">
    <property type="entry name" value="NAD(P)-binding Rossmann-fold domains"/>
    <property type="match status" value="1"/>
</dbReference>
<dbReference type="GO" id="GO:0016491">
    <property type="term" value="F:oxidoreductase activity"/>
    <property type="evidence" value="ECO:0007669"/>
    <property type="project" value="UniProtKB-KW"/>
</dbReference>
<dbReference type="PANTHER" id="PTHR43086:SF2">
    <property type="entry name" value="HYDROXYSTEROID DEHYDROGENASE-LIKE PROTEIN 1"/>
    <property type="match status" value="1"/>
</dbReference>
<dbReference type="PRINTS" id="PR00081">
    <property type="entry name" value="GDHRDH"/>
</dbReference>
<dbReference type="PANTHER" id="PTHR43086">
    <property type="entry name" value="VERY-LONG-CHAIN 3-OXOOACYL-COA REDUCTASE"/>
    <property type="match status" value="1"/>
</dbReference>
<keyword evidence="1" id="KW-0521">NADP</keyword>
<proteinExistence type="predicted"/>
<evidence type="ECO:0000313" key="5">
    <source>
        <dbReference type="EMBL" id="KAK3197707.1"/>
    </source>
</evidence>
<evidence type="ECO:0000256" key="2">
    <source>
        <dbReference type="ARBA" id="ARBA00023002"/>
    </source>
</evidence>
<keyword evidence="6" id="KW-1185">Reference proteome</keyword>
<dbReference type="AlphaFoldDB" id="A0AAN6LQ21"/>
<feature type="transmembrane region" description="Helical" evidence="4">
    <location>
        <begin position="237"/>
        <end position="258"/>
    </location>
</feature>
<evidence type="ECO:0000313" key="6">
    <source>
        <dbReference type="Proteomes" id="UP001280581"/>
    </source>
</evidence>
<keyword evidence="2" id="KW-0560">Oxidoreductase</keyword>
<dbReference type="EMBL" id="WVTA01000018">
    <property type="protein sequence ID" value="KAK3197707.1"/>
    <property type="molecule type" value="Genomic_DNA"/>
</dbReference>
<feature type="compositionally biased region" description="Polar residues" evidence="3">
    <location>
        <begin position="427"/>
        <end position="441"/>
    </location>
</feature>
<feature type="transmembrane region" description="Helical" evidence="4">
    <location>
        <begin position="380"/>
        <end position="402"/>
    </location>
</feature>
<keyword evidence="4" id="KW-0812">Transmembrane</keyword>